<dbReference type="GO" id="GO:0016020">
    <property type="term" value="C:membrane"/>
    <property type="evidence" value="ECO:0007669"/>
    <property type="project" value="UniProtKB-SubCell"/>
</dbReference>
<feature type="transmembrane region" description="Helical" evidence="6">
    <location>
        <begin position="400"/>
        <end position="423"/>
    </location>
</feature>
<dbReference type="PANTHER" id="PTHR17920:SF3">
    <property type="entry name" value="TRANSMEMBRANE AND COILED-COIL DOMAIN-CONTAINING PROTEIN 4"/>
    <property type="match status" value="1"/>
</dbReference>
<name>A0A1Z5KGN9_FISSO</name>
<protein>
    <recommendedName>
        <fullName evidence="9">Transmembrane and coiled-coil domain-containing protein 4</fullName>
    </recommendedName>
</protein>
<dbReference type="PANTHER" id="PTHR17920">
    <property type="entry name" value="TRANSMEMBRANE AND COILED-COIL DOMAIN-CONTAINING PROTEIN 4 TMCO4"/>
    <property type="match status" value="1"/>
</dbReference>
<feature type="compositionally biased region" description="Polar residues" evidence="5">
    <location>
        <begin position="162"/>
        <end position="172"/>
    </location>
</feature>
<feature type="region of interest" description="Disordered" evidence="5">
    <location>
        <begin position="50"/>
        <end position="74"/>
    </location>
</feature>
<evidence type="ECO:0000256" key="4">
    <source>
        <dbReference type="ARBA" id="ARBA00023136"/>
    </source>
</evidence>
<sequence>MNSNNLRTPPRAKLETVSAHPLSDETTIHSVPEINTASYIQAAARSILDGSPSGTNVSDDDSCSNGHQNSSSLSLESLQKQVAPAMPDEQDRKRFLGCLAAVLAKMYSYDNLEDMEDGQIDAEAMAYYERSESNGCDDFDDLDRTVDSSIGGSFDFGSEDSQQNGGQSNGNPHQAAKKALSRHRRRRYNVLSELLLSSADLLMVDKGSAKAFLPMLSKLMFPQTQECFVESETVMDFRSNRKDDVTKRRHKSQDVVSQCIDNVDFLRPFLESMSPGSGFRCLALCLLQHLLRNEKGYDARIRHAFKKVGVFVLIHDLERDPIDVYLQERYSRGKEERSLKLIELATRKFEFLEHWIAMELLKHSNEAKLPSTNGSRGGDKGSNNQSKAYEYEQMMRRLKIGGAAIVAGTLFAVSGGLAAPILATTIGTIAGGTAVTAVAASILTSTAAVTAIFGVGGGSLAAYKMQRRTQGLTEFSFMKVSENEHSNDTHGVEAELFSTICLSGWLRDKFDFQRPWGVNPTNPPLRDRLELLQRFYQIYRPNHVLKCEKILEQWKGEELELWKLLEQKYGRDPDNLYPLVDGPRVKADLTLEQREIVENLFFEIIHGSANDTVKQNRPADTIASSTDTKDEITGSVLPYDRASYTDCTSVTTRTSSSLNHSWSETNFSGRNDIKLRPDDNLDAVPAHIRNIWDYKANYGGELYTVKWESSLLQELCDSVTDLAFDVVSGGTAQLLKHTALSTLLSAFAWPWALVNAANLIDGTWTLAAERSDEAGKELARSLLFSGAGNRPVILIGYSFGARVVYACLKELARYQEAWEDYQEQLAQRKQGRFRNPSQKTDEMFSKMREPASIVEDAILMGLPNHLSLSSWKACRQVVAGRLFAGSVLSKLLESRT</sequence>
<dbReference type="AlphaFoldDB" id="A0A1Z5KGN9"/>
<feature type="region of interest" description="Disordered" evidence="5">
    <location>
        <begin position="1"/>
        <end position="24"/>
    </location>
</feature>
<gene>
    <name evidence="7" type="ORF">FisN_12Lh023</name>
</gene>
<evidence type="ECO:0000256" key="2">
    <source>
        <dbReference type="ARBA" id="ARBA00022692"/>
    </source>
</evidence>
<dbReference type="EMBL" id="BDSP01000225">
    <property type="protein sequence ID" value="GAX25484.1"/>
    <property type="molecule type" value="Genomic_DNA"/>
</dbReference>
<keyword evidence="2 6" id="KW-0812">Transmembrane</keyword>
<comment type="caution">
    <text evidence="7">The sequence shown here is derived from an EMBL/GenBank/DDBJ whole genome shotgun (WGS) entry which is preliminary data.</text>
</comment>
<evidence type="ECO:0000256" key="3">
    <source>
        <dbReference type="ARBA" id="ARBA00022989"/>
    </source>
</evidence>
<dbReference type="Pfam" id="PF05277">
    <property type="entry name" value="DUF726"/>
    <property type="match status" value="2"/>
</dbReference>
<dbReference type="InParanoid" id="A0A1Z5KGN9"/>
<keyword evidence="8" id="KW-1185">Reference proteome</keyword>
<evidence type="ECO:0000256" key="6">
    <source>
        <dbReference type="SAM" id="Phobius"/>
    </source>
</evidence>
<dbReference type="OrthoDB" id="45919at2759"/>
<keyword evidence="4 6" id="KW-0472">Membrane</keyword>
<evidence type="ECO:0000256" key="5">
    <source>
        <dbReference type="SAM" id="MobiDB-lite"/>
    </source>
</evidence>
<accession>A0A1Z5KGN9</accession>
<feature type="transmembrane region" description="Helical" evidence="6">
    <location>
        <begin position="435"/>
        <end position="463"/>
    </location>
</feature>
<evidence type="ECO:0008006" key="9">
    <source>
        <dbReference type="Google" id="ProtNLM"/>
    </source>
</evidence>
<proteinExistence type="predicted"/>
<evidence type="ECO:0000256" key="1">
    <source>
        <dbReference type="ARBA" id="ARBA00004141"/>
    </source>
</evidence>
<feature type="region of interest" description="Disordered" evidence="5">
    <location>
        <begin position="150"/>
        <end position="183"/>
    </location>
</feature>
<reference evidence="7 8" key="1">
    <citation type="journal article" date="2015" name="Plant Cell">
        <title>Oil accumulation by the oleaginous diatom Fistulifera solaris as revealed by the genome and transcriptome.</title>
        <authorList>
            <person name="Tanaka T."/>
            <person name="Maeda Y."/>
            <person name="Veluchamy A."/>
            <person name="Tanaka M."/>
            <person name="Abida H."/>
            <person name="Marechal E."/>
            <person name="Bowler C."/>
            <person name="Muto M."/>
            <person name="Sunaga Y."/>
            <person name="Tanaka M."/>
            <person name="Yoshino T."/>
            <person name="Taniguchi T."/>
            <person name="Fukuda Y."/>
            <person name="Nemoto M."/>
            <person name="Matsumoto M."/>
            <person name="Wong P.S."/>
            <person name="Aburatani S."/>
            <person name="Fujibuchi W."/>
        </authorList>
    </citation>
    <scope>NUCLEOTIDE SEQUENCE [LARGE SCALE GENOMIC DNA]</scope>
    <source>
        <strain evidence="7 8">JPCC DA0580</strain>
    </source>
</reference>
<comment type="subcellular location">
    <subcellularLocation>
        <location evidence="1">Membrane</location>
        <topology evidence="1">Multi-pass membrane protein</topology>
    </subcellularLocation>
</comment>
<feature type="compositionally biased region" description="Low complexity" evidence="5">
    <location>
        <begin position="150"/>
        <end position="161"/>
    </location>
</feature>
<feature type="compositionally biased region" description="Polar residues" evidence="5">
    <location>
        <begin position="52"/>
        <end position="69"/>
    </location>
</feature>
<organism evidence="7 8">
    <name type="scientific">Fistulifera solaris</name>
    <name type="common">Oleaginous diatom</name>
    <dbReference type="NCBI Taxonomy" id="1519565"/>
    <lineage>
        <taxon>Eukaryota</taxon>
        <taxon>Sar</taxon>
        <taxon>Stramenopiles</taxon>
        <taxon>Ochrophyta</taxon>
        <taxon>Bacillariophyta</taxon>
        <taxon>Bacillariophyceae</taxon>
        <taxon>Bacillariophycidae</taxon>
        <taxon>Naviculales</taxon>
        <taxon>Naviculaceae</taxon>
        <taxon>Fistulifera</taxon>
    </lineage>
</organism>
<evidence type="ECO:0000313" key="7">
    <source>
        <dbReference type="EMBL" id="GAX25484.1"/>
    </source>
</evidence>
<dbReference type="InterPro" id="IPR007941">
    <property type="entry name" value="DUF726"/>
</dbReference>
<evidence type="ECO:0000313" key="8">
    <source>
        <dbReference type="Proteomes" id="UP000198406"/>
    </source>
</evidence>
<keyword evidence="3 6" id="KW-1133">Transmembrane helix</keyword>
<dbReference type="Proteomes" id="UP000198406">
    <property type="component" value="Unassembled WGS sequence"/>
</dbReference>